<dbReference type="Proteomes" id="UP000295493">
    <property type="component" value="Unassembled WGS sequence"/>
</dbReference>
<dbReference type="PANTHER" id="PTHR10625:SF19">
    <property type="entry name" value="HISTONE DEACETYLASE 12"/>
    <property type="match status" value="1"/>
</dbReference>
<dbReference type="OrthoDB" id="9808367at2"/>
<gene>
    <name evidence="4" type="ORF">EV664_10172</name>
</gene>
<dbReference type="InterPro" id="IPR023801">
    <property type="entry name" value="His_deacetylse_dom"/>
</dbReference>
<dbReference type="InterPro" id="IPR000286">
    <property type="entry name" value="HDACs"/>
</dbReference>
<dbReference type="SUPFAM" id="SSF52768">
    <property type="entry name" value="Arginase/deacetylase"/>
    <property type="match status" value="1"/>
</dbReference>
<dbReference type="CDD" id="cd09993">
    <property type="entry name" value="HDAC_classIV"/>
    <property type="match status" value="1"/>
</dbReference>
<dbReference type="Gene3D" id="3.40.800.20">
    <property type="entry name" value="Histone deacetylase domain"/>
    <property type="match status" value="1"/>
</dbReference>
<dbReference type="PRINTS" id="PR01270">
    <property type="entry name" value="HDASUPER"/>
</dbReference>
<dbReference type="GO" id="GO:0040029">
    <property type="term" value="P:epigenetic regulation of gene expression"/>
    <property type="evidence" value="ECO:0007669"/>
    <property type="project" value="TreeGrafter"/>
</dbReference>
<comment type="caution">
    <text evidence="4">The sequence shown here is derived from an EMBL/GenBank/DDBJ whole genome shotgun (WGS) entry which is preliminary data.</text>
</comment>
<evidence type="ECO:0000256" key="2">
    <source>
        <dbReference type="ARBA" id="ARBA00022801"/>
    </source>
</evidence>
<dbReference type="PANTHER" id="PTHR10625">
    <property type="entry name" value="HISTONE DEACETYLASE HDAC1-RELATED"/>
    <property type="match status" value="1"/>
</dbReference>
<dbReference type="GO" id="GO:0004407">
    <property type="term" value="F:histone deacetylase activity"/>
    <property type="evidence" value="ECO:0007669"/>
    <property type="project" value="InterPro"/>
</dbReference>
<dbReference type="InterPro" id="IPR023696">
    <property type="entry name" value="Ureohydrolase_dom_sf"/>
</dbReference>
<keyword evidence="2" id="KW-0378">Hydrolase</keyword>
<dbReference type="InterPro" id="IPR037138">
    <property type="entry name" value="His_deacetylse_dom_sf"/>
</dbReference>
<dbReference type="InterPro" id="IPR044150">
    <property type="entry name" value="HDAC_classIV"/>
</dbReference>
<evidence type="ECO:0000313" key="4">
    <source>
        <dbReference type="EMBL" id="TDN86501.1"/>
    </source>
</evidence>
<feature type="domain" description="Histone deacetylase" evidence="3">
    <location>
        <begin position="41"/>
        <end position="289"/>
    </location>
</feature>
<dbReference type="Pfam" id="PF00850">
    <property type="entry name" value="Hist_deacetyl"/>
    <property type="match status" value="1"/>
</dbReference>
<protein>
    <submittedName>
        <fullName evidence="4">Acetoin utilization deacetylase AcuC-like enzyme</fullName>
    </submittedName>
</protein>
<proteinExistence type="inferred from homology"/>
<evidence type="ECO:0000259" key="3">
    <source>
        <dbReference type="Pfam" id="PF00850"/>
    </source>
</evidence>
<organism evidence="4 5">
    <name type="scientific">Stakelama pacifica</name>
    <dbReference type="NCBI Taxonomy" id="517720"/>
    <lineage>
        <taxon>Bacteria</taxon>
        <taxon>Pseudomonadati</taxon>
        <taxon>Pseudomonadota</taxon>
        <taxon>Alphaproteobacteria</taxon>
        <taxon>Sphingomonadales</taxon>
        <taxon>Sphingomonadaceae</taxon>
        <taxon>Stakelama</taxon>
    </lineage>
</organism>
<dbReference type="RefSeq" id="WP_133493720.1">
    <property type="nucleotide sequence ID" value="NZ_BMLU01000001.1"/>
</dbReference>
<dbReference type="AlphaFoldDB" id="A0A4R6FX72"/>
<evidence type="ECO:0000313" key="5">
    <source>
        <dbReference type="Proteomes" id="UP000295493"/>
    </source>
</evidence>
<name>A0A4R6FX72_9SPHN</name>
<accession>A0A4R6FX72</accession>
<dbReference type="GO" id="GO:0016787">
    <property type="term" value="F:hydrolase activity"/>
    <property type="evidence" value="ECO:0007669"/>
    <property type="project" value="UniProtKB-KW"/>
</dbReference>
<comment type="similarity">
    <text evidence="1">Belongs to the histone deacetylase family.</text>
</comment>
<evidence type="ECO:0000256" key="1">
    <source>
        <dbReference type="ARBA" id="ARBA00005947"/>
    </source>
</evidence>
<dbReference type="EMBL" id="SNWD01000001">
    <property type="protein sequence ID" value="TDN86501.1"/>
    <property type="molecule type" value="Genomic_DNA"/>
</dbReference>
<keyword evidence="5" id="KW-1185">Reference proteome</keyword>
<sequence>MIAIVHHPDYVAPAPARSTYQWNKNGLIRDLLHCEGERIDWHEPQASPVEWLEAVHDPDYVAEVLEERMPPEKTRRIGFPVTAQVARRSQAVAGGTYLAARIAMAQGFAANSAGGSHHALHSTGAGYCVFNDLAVAAHRIAEERLAERILIVDCDVHQGDGTASLLAGRSDIATYSIHAEKNFPARKAQSTLDIALPDGTGDDAYLAALSDSLTPMIDMFAPDLILYQAGVDPFAGDRLGRLSLTLDGLVRRDRWIAHAAIARRVPLASVVGGGYGIDALEVARRHVATILTLGSAFEKHWLQGERGFLPLGRSGRGVEIPTITKT</sequence>
<reference evidence="4 5" key="1">
    <citation type="submission" date="2019-03" db="EMBL/GenBank/DDBJ databases">
        <title>Genomic Encyclopedia of Type Strains, Phase IV (KMG-IV): sequencing the most valuable type-strain genomes for metagenomic binning, comparative biology and taxonomic classification.</title>
        <authorList>
            <person name="Goeker M."/>
        </authorList>
    </citation>
    <scope>NUCLEOTIDE SEQUENCE [LARGE SCALE GENOMIC DNA]</scope>
    <source>
        <strain evidence="4 5">DSM 25059</strain>
    </source>
</reference>